<gene>
    <name evidence="1" type="ORF">Harvfovirus76_3</name>
</gene>
<organism evidence="1">
    <name type="scientific">Harvfovirus sp</name>
    <dbReference type="NCBI Taxonomy" id="2487768"/>
    <lineage>
        <taxon>Viruses</taxon>
        <taxon>Varidnaviria</taxon>
        <taxon>Bamfordvirae</taxon>
        <taxon>Nucleocytoviricota</taxon>
        <taxon>Megaviricetes</taxon>
        <taxon>Imitervirales</taxon>
        <taxon>Mimiviridae</taxon>
        <taxon>Klosneuvirinae</taxon>
    </lineage>
</organism>
<protein>
    <submittedName>
        <fullName evidence="1">Uncharacterized protein</fullName>
    </submittedName>
</protein>
<sequence>MCVKHILNDSTHRCATGTFLKSTRLSQSVFSVARCAHRVTYLIERRILICCKIKQIHLYNKIAPRSMCVGHILNDSTHRCATGTF</sequence>
<proteinExistence type="predicted"/>
<evidence type="ECO:0000313" key="1">
    <source>
        <dbReference type="EMBL" id="AYV81905.1"/>
    </source>
</evidence>
<accession>A0A3G5A3U5</accession>
<reference evidence="1" key="1">
    <citation type="submission" date="2018-10" db="EMBL/GenBank/DDBJ databases">
        <title>Hidden diversity of soil giant viruses.</title>
        <authorList>
            <person name="Schulz F."/>
            <person name="Alteio L."/>
            <person name="Goudeau D."/>
            <person name="Ryan E.M."/>
            <person name="Malmstrom R.R."/>
            <person name="Blanchard J."/>
            <person name="Woyke T."/>
        </authorList>
    </citation>
    <scope>NUCLEOTIDE SEQUENCE</scope>
    <source>
        <strain evidence="1">HAV1</strain>
    </source>
</reference>
<dbReference type="EMBL" id="MK072318">
    <property type="protein sequence ID" value="AYV81905.1"/>
    <property type="molecule type" value="Genomic_DNA"/>
</dbReference>
<name>A0A3G5A3U5_9VIRU</name>